<dbReference type="InterPro" id="IPR029058">
    <property type="entry name" value="AB_hydrolase_fold"/>
</dbReference>
<gene>
    <name evidence="2" type="ORF">Micbo1qcDRAFT_179938</name>
</gene>
<accession>A0A136INE3</accession>
<evidence type="ECO:0000313" key="3">
    <source>
        <dbReference type="Proteomes" id="UP000070501"/>
    </source>
</evidence>
<dbReference type="EMBL" id="KQ964268">
    <property type="protein sequence ID" value="KXJ86404.1"/>
    <property type="molecule type" value="Genomic_DNA"/>
</dbReference>
<dbReference type="GO" id="GO:0006629">
    <property type="term" value="P:lipid metabolic process"/>
    <property type="evidence" value="ECO:0007669"/>
    <property type="project" value="InterPro"/>
</dbReference>
<proteinExistence type="predicted"/>
<evidence type="ECO:0000313" key="2">
    <source>
        <dbReference type="EMBL" id="KXJ86404.1"/>
    </source>
</evidence>
<organism evidence="2 3">
    <name type="scientific">Microdochium bolleyi</name>
    <dbReference type="NCBI Taxonomy" id="196109"/>
    <lineage>
        <taxon>Eukaryota</taxon>
        <taxon>Fungi</taxon>
        <taxon>Dikarya</taxon>
        <taxon>Ascomycota</taxon>
        <taxon>Pezizomycotina</taxon>
        <taxon>Sordariomycetes</taxon>
        <taxon>Xylariomycetidae</taxon>
        <taxon>Xylariales</taxon>
        <taxon>Microdochiaceae</taxon>
        <taxon>Microdochium</taxon>
    </lineage>
</organism>
<dbReference type="SUPFAM" id="SSF53474">
    <property type="entry name" value="alpha/beta-Hydrolases"/>
    <property type="match status" value="1"/>
</dbReference>
<dbReference type="InterPro" id="IPR002921">
    <property type="entry name" value="Fungal_lipase-type"/>
</dbReference>
<dbReference type="OrthoDB" id="406844at2759"/>
<name>A0A136INE3_9PEZI</name>
<dbReference type="InParanoid" id="A0A136INE3"/>
<dbReference type="Proteomes" id="UP000070501">
    <property type="component" value="Unassembled WGS sequence"/>
</dbReference>
<evidence type="ECO:0000259" key="1">
    <source>
        <dbReference type="Pfam" id="PF01764"/>
    </source>
</evidence>
<reference evidence="3" key="1">
    <citation type="submission" date="2016-02" db="EMBL/GenBank/DDBJ databases">
        <title>Draft genome sequence of Microdochium bolleyi, a fungal endophyte of beachgrass.</title>
        <authorList>
            <consortium name="DOE Joint Genome Institute"/>
            <person name="David A.S."/>
            <person name="May G."/>
            <person name="Haridas S."/>
            <person name="Lim J."/>
            <person name="Wang M."/>
            <person name="Labutti K."/>
            <person name="Lipzen A."/>
            <person name="Barry K."/>
            <person name="Grigoriev I.V."/>
        </authorList>
    </citation>
    <scope>NUCLEOTIDE SEQUENCE [LARGE SCALE GENOMIC DNA]</scope>
    <source>
        <strain evidence="3">J235TASD1</strain>
    </source>
</reference>
<protein>
    <recommendedName>
        <fullName evidence="1">Fungal lipase-type domain-containing protein</fullName>
    </recommendedName>
</protein>
<dbReference type="AlphaFoldDB" id="A0A136INE3"/>
<sequence>MSNTYEYNLAQQFYALSAASNGVGLCKGPADQLRDKLALALKQTLPNMSGGWTVSWGPYVHKPRIAKYPQNVWYAAVSESQKYVVVSVAGTAPDSLPAWFNNLDVARVVDFAAWTDAWRQSGKVTDPLIVDPTSIDPNSAYISNGTADGVRNVLSKQSALPSDNNKRVWEYLAGVDPSYTILFAGHSMGGAIAPTMAMCLKQSGLIGSRGMYAMPSAGASPGNAVFNDKYYNQSFKQAPIPGVIADYAVFNTDLFNSNDIVPQAWCLDVNQDRYLVRINGEIYTSSILSKAVKVFVDGLVAEAVRTSKKSKIGYEGIPGIGFVGGDLPKKIVLPGQLERSLMEQHTAFYWAHIGVAKFVQDILKATGCQKMMEEIAGERAAKDMELQPTATDMKGTAPSVTEVELVDV</sequence>
<feature type="domain" description="Fungal lipase-type" evidence="1">
    <location>
        <begin position="172"/>
        <end position="264"/>
    </location>
</feature>
<keyword evidence="3" id="KW-1185">Reference proteome</keyword>
<dbReference type="Pfam" id="PF01764">
    <property type="entry name" value="Lipase_3"/>
    <property type="match status" value="1"/>
</dbReference>
<dbReference type="Gene3D" id="3.40.50.1820">
    <property type="entry name" value="alpha/beta hydrolase"/>
    <property type="match status" value="1"/>
</dbReference>